<protein>
    <submittedName>
        <fullName evidence="1">Uncharacterized protein</fullName>
    </submittedName>
</protein>
<evidence type="ECO:0000313" key="1">
    <source>
        <dbReference type="EMBL" id="GGN80298.1"/>
    </source>
</evidence>
<dbReference type="AlphaFoldDB" id="A0A917YA98"/>
<comment type="caution">
    <text evidence="1">The sequence shown here is derived from an EMBL/GenBank/DDBJ whole genome shotgun (WGS) entry which is preliminary data.</text>
</comment>
<evidence type="ECO:0000313" key="2">
    <source>
        <dbReference type="Proteomes" id="UP000600365"/>
    </source>
</evidence>
<keyword evidence="2" id="KW-1185">Reference proteome</keyword>
<organism evidence="1 2">
    <name type="scientific">Streptomyces albiflavescens</name>
    <dbReference type="NCBI Taxonomy" id="1623582"/>
    <lineage>
        <taxon>Bacteria</taxon>
        <taxon>Bacillati</taxon>
        <taxon>Actinomycetota</taxon>
        <taxon>Actinomycetes</taxon>
        <taxon>Kitasatosporales</taxon>
        <taxon>Streptomycetaceae</taxon>
        <taxon>Streptomyces</taxon>
    </lineage>
</organism>
<dbReference type="EMBL" id="BMMM01000014">
    <property type="protein sequence ID" value="GGN80298.1"/>
    <property type="molecule type" value="Genomic_DNA"/>
</dbReference>
<dbReference type="Proteomes" id="UP000600365">
    <property type="component" value="Unassembled WGS sequence"/>
</dbReference>
<name>A0A917YA98_9ACTN</name>
<reference evidence="1 2" key="1">
    <citation type="journal article" date="2014" name="Int. J. Syst. Evol. Microbiol.">
        <title>Complete genome sequence of Corynebacterium casei LMG S-19264T (=DSM 44701T), isolated from a smear-ripened cheese.</title>
        <authorList>
            <consortium name="US DOE Joint Genome Institute (JGI-PGF)"/>
            <person name="Walter F."/>
            <person name="Albersmeier A."/>
            <person name="Kalinowski J."/>
            <person name="Ruckert C."/>
        </authorList>
    </citation>
    <scope>NUCLEOTIDE SEQUENCE [LARGE SCALE GENOMIC DNA]</scope>
    <source>
        <strain evidence="1 2">CGMCC 4.7111</strain>
    </source>
</reference>
<accession>A0A917YA98</accession>
<gene>
    <name evidence="1" type="ORF">GCM10011579_065710</name>
</gene>
<sequence>MVDALWYIAVTTVLSQGQFYVERHDARGSARAVPPMALQRLKGHLAALRARLDRTTAPEARRAFRRRPVRRRAVLRSLHFLSIY</sequence>
<proteinExistence type="predicted"/>